<organism evidence="2 3">
    <name type="scientific">Dictyobacter kobayashii</name>
    <dbReference type="NCBI Taxonomy" id="2014872"/>
    <lineage>
        <taxon>Bacteria</taxon>
        <taxon>Bacillati</taxon>
        <taxon>Chloroflexota</taxon>
        <taxon>Ktedonobacteria</taxon>
        <taxon>Ktedonobacterales</taxon>
        <taxon>Dictyobacteraceae</taxon>
        <taxon>Dictyobacter</taxon>
    </lineage>
</organism>
<evidence type="ECO:0000313" key="3">
    <source>
        <dbReference type="Proteomes" id="UP000287188"/>
    </source>
</evidence>
<dbReference type="PANTHER" id="PTHR43433">
    <property type="entry name" value="HYDROLASE, ALPHA/BETA FOLD FAMILY PROTEIN"/>
    <property type="match status" value="1"/>
</dbReference>
<protein>
    <submittedName>
        <fullName evidence="2">Alpha/beta hydrolase</fullName>
    </submittedName>
</protein>
<dbReference type="Proteomes" id="UP000287188">
    <property type="component" value="Unassembled WGS sequence"/>
</dbReference>
<dbReference type="RefSeq" id="WP_126556986.1">
    <property type="nucleotide sequence ID" value="NZ_BIFS01000002.1"/>
</dbReference>
<dbReference type="InterPro" id="IPR050471">
    <property type="entry name" value="AB_hydrolase"/>
</dbReference>
<sequence length="264" mass="27925">MRTVISKDGTSIAFDQSGQGPALILVIGAMGTRLDEAGLARALAPHFTVFAYDRRGRGDSGDRAPYAVEREVEDIDALIAEAGGSACVFGGSSGAVLALEAARLLGGKIEKLALYEPPFIVDQSRPPIPQDYVEHLNALLAADRRGEAIEYFLIDAMRVPAELVAQMRNGPMLPQLEAIAHTLPYDGTIMGETMSGNPATLRKWASVTVPTLVMVGGASPAFFHHGTQTLVGILPNAQPRLLAGQDHGPADDVLAPALKAFFLS</sequence>
<keyword evidence="3" id="KW-1185">Reference proteome</keyword>
<dbReference type="PANTHER" id="PTHR43433:SF5">
    <property type="entry name" value="AB HYDROLASE-1 DOMAIN-CONTAINING PROTEIN"/>
    <property type="match status" value="1"/>
</dbReference>
<dbReference type="GO" id="GO:0046503">
    <property type="term" value="P:glycerolipid catabolic process"/>
    <property type="evidence" value="ECO:0007669"/>
    <property type="project" value="TreeGrafter"/>
</dbReference>
<reference evidence="3" key="1">
    <citation type="submission" date="2018-12" db="EMBL/GenBank/DDBJ databases">
        <title>Tengunoibacter tsumagoiensis gen. nov., sp. nov., Dictyobacter kobayashii sp. nov., D. alpinus sp. nov., and D. joshuensis sp. nov. and description of Dictyobacteraceae fam. nov. within the order Ktedonobacterales isolated from Tengu-no-mugimeshi.</title>
        <authorList>
            <person name="Wang C.M."/>
            <person name="Zheng Y."/>
            <person name="Sakai Y."/>
            <person name="Toyoda A."/>
            <person name="Minakuchi Y."/>
            <person name="Abe K."/>
            <person name="Yokota A."/>
            <person name="Yabe S."/>
        </authorList>
    </citation>
    <scope>NUCLEOTIDE SEQUENCE [LARGE SCALE GENOMIC DNA]</scope>
    <source>
        <strain evidence="3">Uno11</strain>
    </source>
</reference>
<dbReference type="SUPFAM" id="SSF53474">
    <property type="entry name" value="alpha/beta-Hydrolases"/>
    <property type="match status" value="1"/>
</dbReference>
<dbReference type="InterPro" id="IPR029058">
    <property type="entry name" value="AB_hydrolase_fold"/>
</dbReference>
<dbReference type="OrthoDB" id="63519at2"/>
<dbReference type="Pfam" id="PF12697">
    <property type="entry name" value="Abhydrolase_6"/>
    <property type="match status" value="1"/>
</dbReference>
<feature type="domain" description="AB hydrolase-1" evidence="1">
    <location>
        <begin position="37"/>
        <end position="251"/>
    </location>
</feature>
<gene>
    <name evidence="2" type="ORF">KDK_73820</name>
</gene>
<dbReference type="InterPro" id="IPR000073">
    <property type="entry name" value="AB_hydrolase_1"/>
</dbReference>
<dbReference type="AlphaFoldDB" id="A0A402AWR7"/>
<accession>A0A402AWR7</accession>
<dbReference type="EMBL" id="BIFS01000002">
    <property type="protein sequence ID" value="GCE23582.1"/>
    <property type="molecule type" value="Genomic_DNA"/>
</dbReference>
<evidence type="ECO:0000259" key="1">
    <source>
        <dbReference type="Pfam" id="PF12697"/>
    </source>
</evidence>
<comment type="caution">
    <text evidence="2">The sequence shown here is derived from an EMBL/GenBank/DDBJ whole genome shotgun (WGS) entry which is preliminary data.</text>
</comment>
<evidence type="ECO:0000313" key="2">
    <source>
        <dbReference type="EMBL" id="GCE23582.1"/>
    </source>
</evidence>
<dbReference type="GO" id="GO:0004806">
    <property type="term" value="F:triacylglycerol lipase activity"/>
    <property type="evidence" value="ECO:0007669"/>
    <property type="project" value="TreeGrafter"/>
</dbReference>
<proteinExistence type="predicted"/>
<dbReference type="Gene3D" id="3.40.50.1820">
    <property type="entry name" value="alpha/beta hydrolase"/>
    <property type="match status" value="1"/>
</dbReference>
<keyword evidence="2" id="KW-0378">Hydrolase</keyword>
<name>A0A402AWR7_9CHLR</name>